<dbReference type="EMBL" id="BLLK01000056">
    <property type="protein sequence ID" value="GFH56804.1"/>
    <property type="molecule type" value="Genomic_DNA"/>
</dbReference>
<comment type="caution">
    <text evidence="2">The sequence shown here is derived from an EMBL/GenBank/DDBJ whole genome shotgun (WGS) entry which is preliminary data.</text>
</comment>
<dbReference type="Proteomes" id="UP001054902">
    <property type="component" value="Unassembled WGS sequence"/>
</dbReference>
<evidence type="ECO:0000313" key="3">
    <source>
        <dbReference type="Proteomes" id="UP001054902"/>
    </source>
</evidence>
<organism evidence="2 3">
    <name type="scientific">Chaetoceros tenuissimus</name>
    <dbReference type="NCBI Taxonomy" id="426638"/>
    <lineage>
        <taxon>Eukaryota</taxon>
        <taxon>Sar</taxon>
        <taxon>Stramenopiles</taxon>
        <taxon>Ochrophyta</taxon>
        <taxon>Bacillariophyta</taxon>
        <taxon>Coscinodiscophyceae</taxon>
        <taxon>Chaetocerotophycidae</taxon>
        <taxon>Chaetocerotales</taxon>
        <taxon>Chaetocerotaceae</taxon>
        <taxon>Chaetoceros</taxon>
    </lineage>
</organism>
<keyword evidence="3" id="KW-1185">Reference proteome</keyword>
<feature type="compositionally biased region" description="Basic and acidic residues" evidence="1">
    <location>
        <begin position="396"/>
        <end position="408"/>
    </location>
</feature>
<feature type="region of interest" description="Disordered" evidence="1">
    <location>
        <begin position="396"/>
        <end position="428"/>
    </location>
</feature>
<evidence type="ECO:0000313" key="2">
    <source>
        <dbReference type="EMBL" id="GFH56804.1"/>
    </source>
</evidence>
<gene>
    <name evidence="2" type="ORF">CTEN210_13280</name>
</gene>
<sequence>MSIVEAAEKQEKLISRIKATIGTLQRDKLWNDDKFFDEVKDLLTKGELSEERISRVVADALFNLKISQPEVEDVKKLVQAFPDSLKCKNDQDRLPIEQLTFYSEQDNAKSVKFGTKYITPLALEGLKHNIGGENMRGGLLRESDGKNTLQRLSKCCSDFRYLEPLKDLRRHKLLLKKDIVDFSLLYYSCIGKNSLKRFQCFIKDYTALIKTTYEGVPLLNAVIQLNDEESSKRSFKRCIKYSLPYYKHLLFLKDNEDRTALEQAITKFGETGTMNILREIFTKESAYPILHQVIVHQPKYYNLFLQWFPYMYHLRDENGRTQTQVMFSMNRTFLQENPSFWINQSTDQLEEKDPKTTLRPFASVAYGMLGNLNLSYQILRKHPSVIDVILEQRENAVDESNDKKRSAEADLEQNNKKKKREETAEATT</sequence>
<reference evidence="2 3" key="1">
    <citation type="journal article" date="2021" name="Sci. Rep.">
        <title>The genome of the diatom Chaetoceros tenuissimus carries an ancient integrated fragment of an extant virus.</title>
        <authorList>
            <person name="Hongo Y."/>
            <person name="Kimura K."/>
            <person name="Takaki Y."/>
            <person name="Yoshida Y."/>
            <person name="Baba S."/>
            <person name="Kobayashi G."/>
            <person name="Nagasaki K."/>
            <person name="Hano T."/>
            <person name="Tomaru Y."/>
        </authorList>
    </citation>
    <scope>NUCLEOTIDE SEQUENCE [LARGE SCALE GENOMIC DNA]</scope>
    <source>
        <strain evidence="2 3">NIES-3715</strain>
    </source>
</reference>
<proteinExistence type="predicted"/>
<name>A0AAD3D674_9STRA</name>
<evidence type="ECO:0000256" key="1">
    <source>
        <dbReference type="SAM" id="MobiDB-lite"/>
    </source>
</evidence>
<dbReference type="AlphaFoldDB" id="A0AAD3D674"/>
<protein>
    <submittedName>
        <fullName evidence="2">Uncharacterized protein</fullName>
    </submittedName>
</protein>
<accession>A0AAD3D674</accession>